<comment type="caution">
    <text evidence="1">The sequence shown here is derived from an EMBL/GenBank/DDBJ whole genome shotgun (WGS) entry which is preliminary data.</text>
</comment>
<feature type="non-terminal residue" evidence="1">
    <location>
        <position position="1"/>
    </location>
</feature>
<keyword evidence="2" id="KW-1185">Reference proteome</keyword>
<accession>A0ACA9QIP5</accession>
<dbReference type="Proteomes" id="UP000789525">
    <property type="component" value="Unassembled WGS sequence"/>
</dbReference>
<evidence type="ECO:0000313" key="1">
    <source>
        <dbReference type="EMBL" id="CAG8752736.1"/>
    </source>
</evidence>
<sequence length="45" mass="4777">TWVLTMEPVLEPPKLLAEEAKKAGLADDAFTVCGLGETVITPPSH</sequence>
<protein>
    <submittedName>
        <fullName evidence="1">17335_t:CDS:1</fullName>
    </submittedName>
</protein>
<reference evidence="1" key="1">
    <citation type="submission" date="2021-06" db="EMBL/GenBank/DDBJ databases">
        <authorList>
            <person name="Kallberg Y."/>
            <person name="Tangrot J."/>
            <person name="Rosling A."/>
        </authorList>
    </citation>
    <scope>NUCLEOTIDE SEQUENCE</scope>
    <source>
        <strain evidence="1">CL356</strain>
    </source>
</reference>
<gene>
    <name evidence="1" type="ORF">ACOLOM_LOCUS12786</name>
</gene>
<proteinExistence type="predicted"/>
<name>A0ACA9QIP5_9GLOM</name>
<dbReference type="EMBL" id="CAJVPT010054083">
    <property type="protein sequence ID" value="CAG8752736.1"/>
    <property type="molecule type" value="Genomic_DNA"/>
</dbReference>
<evidence type="ECO:0000313" key="2">
    <source>
        <dbReference type="Proteomes" id="UP000789525"/>
    </source>
</evidence>
<organism evidence="1 2">
    <name type="scientific">Acaulospora colombiana</name>
    <dbReference type="NCBI Taxonomy" id="27376"/>
    <lineage>
        <taxon>Eukaryota</taxon>
        <taxon>Fungi</taxon>
        <taxon>Fungi incertae sedis</taxon>
        <taxon>Mucoromycota</taxon>
        <taxon>Glomeromycotina</taxon>
        <taxon>Glomeromycetes</taxon>
        <taxon>Diversisporales</taxon>
        <taxon>Acaulosporaceae</taxon>
        <taxon>Acaulospora</taxon>
    </lineage>
</organism>